<evidence type="ECO:0008006" key="3">
    <source>
        <dbReference type="Google" id="ProtNLM"/>
    </source>
</evidence>
<protein>
    <recommendedName>
        <fullName evidence="3">RHS repeat-associated core domain-containing protein</fullName>
    </recommendedName>
</protein>
<gene>
    <name evidence="1" type="ORF">M6D93_01535</name>
</gene>
<dbReference type="Proteomes" id="UP001056336">
    <property type="component" value="Chromosome"/>
</dbReference>
<accession>A0ABY4QZN0</accession>
<reference evidence="1" key="2">
    <citation type="submission" date="2022-05" db="EMBL/GenBank/DDBJ databases">
        <authorList>
            <person name="Kim J.-S."/>
            <person name="Lee K."/>
            <person name="Suh M."/>
            <person name="Eom M."/>
            <person name="Kim J.-S."/>
            <person name="Kim D.-S."/>
            <person name="Ko S.-H."/>
            <person name="Shin Y."/>
            <person name="Lee J.-S."/>
        </authorList>
    </citation>
    <scope>NUCLEOTIDE SEQUENCE</scope>
    <source>
        <strain evidence="1">N237</strain>
    </source>
</reference>
<sequence>MFYNPDGSIANQIEVSGGALSQLPTLAGEQLHFRYTAVGGLLALNAGASSYVARAQYTGLGHLAQYTQGYGTLINVISRLQATYGG</sequence>
<evidence type="ECO:0000313" key="1">
    <source>
        <dbReference type="EMBL" id="UQX88697.1"/>
    </source>
</evidence>
<proteinExistence type="predicted"/>
<organism evidence="1 2">
    <name type="scientific">Jatrophihabitans telluris</name>
    <dbReference type="NCBI Taxonomy" id="2038343"/>
    <lineage>
        <taxon>Bacteria</taxon>
        <taxon>Bacillati</taxon>
        <taxon>Actinomycetota</taxon>
        <taxon>Actinomycetes</taxon>
        <taxon>Jatrophihabitantales</taxon>
        <taxon>Jatrophihabitantaceae</taxon>
        <taxon>Jatrophihabitans</taxon>
    </lineage>
</organism>
<evidence type="ECO:0000313" key="2">
    <source>
        <dbReference type="Proteomes" id="UP001056336"/>
    </source>
</evidence>
<dbReference type="EMBL" id="CP097332">
    <property type="protein sequence ID" value="UQX88697.1"/>
    <property type="molecule type" value="Genomic_DNA"/>
</dbReference>
<name>A0ABY4QZN0_9ACTN</name>
<dbReference type="RefSeq" id="WP_249772408.1">
    <property type="nucleotide sequence ID" value="NZ_CP097332.1"/>
</dbReference>
<reference evidence="1" key="1">
    <citation type="journal article" date="2018" name="Int. J. Syst. Evol. Microbiol.">
        <title>Jatrophihabitans telluris sp. nov., isolated from sediment soil of lava forest wetlands and the emended description of the genus Jatrophihabitans.</title>
        <authorList>
            <person name="Lee K.C."/>
            <person name="Suh M.K."/>
            <person name="Eom M.K."/>
            <person name="Kim K.K."/>
            <person name="Kim J.S."/>
            <person name="Kim D.S."/>
            <person name="Ko S.H."/>
            <person name="Shin Y.K."/>
            <person name="Lee J.S."/>
        </authorList>
    </citation>
    <scope>NUCLEOTIDE SEQUENCE</scope>
    <source>
        <strain evidence="1">N237</strain>
    </source>
</reference>
<keyword evidence="2" id="KW-1185">Reference proteome</keyword>